<protein>
    <submittedName>
        <fullName evidence="1">Uncharacterized protein</fullName>
    </submittedName>
</protein>
<reference evidence="1 2" key="1">
    <citation type="journal article" date="2016" name="Nat. Commun.">
        <title>Thousands of microbial genomes shed light on interconnected biogeochemical processes in an aquifer system.</title>
        <authorList>
            <person name="Anantharaman K."/>
            <person name="Brown C.T."/>
            <person name="Hug L.A."/>
            <person name="Sharon I."/>
            <person name="Castelle C.J."/>
            <person name="Probst A.J."/>
            <person name="Thomas B.C."/>
            <person name="Singh A."/>
            <person name="Wilkins M.J."/>
            <person name="Karaoz U."/>
            <person name="Brodie E.L."/>
            <person name="Williams K.H."/>
            <person name="Hubbard S.S."/>
            <person name="Banfield J.F."/>
        </authorList>
    </citation>
    <scope>NUCLEOTIDE SEQUENCE [LARGE SCALE GENOMIC DNA]</scope>
</reference>
<evidence type="ECO:0000313" key="1">
    <source>
        <dbReference type="EMBL" id="OGN29052.1"/>
    </source>
</evidence>
<gene>
    <name evidence="1" type="ORF">A3A33_00130</name>
</gene>
<sequence length="73" mass="8060">MLELEQEACPTLLEDLAEELVLASEDAEVWPKVLAAGIPALGAWRFPMVVMIAEGQPFRVETITRATMCAWSN</sequence>
<dbReference type="EMBL" id="MGKP01000010">
    <property type="protein sequence ID" value="OGN29052.1"/>
    <property type="molecule type" value="Genomic_DNA"/>
</dbReference>
<comment type="caution">
    <text evidence="1">The sequence shown here is derived from an EMBL/GenBank/DDBJ whole genome shotgun (WGS) entry which is preliminary data.</text>
</comment>
<dbReference type="AlphaFoldDB" id="A0A1F8GUE1"/>
<proteinExistence type="predicted"/>
<dbReference type="Proteomes" id="UP000179047">
    <property type="component" value="Unassembled WGS sequence"/>
</dbReference>
<organism evidence="1 2">
    <name type="scientific">Candidatus Yanofskybacteria bacterium RIFCSPLOWO2_01_FULL_49_25</name>
    <dbReference type="NCBI Taxonomy" id="1802701"/>
    <lineage>
        <taxon>Bacteria</taxon>
        <taxon>Candidatus Yanofskyibacteriota</taxon>
    </lineage>
</organism>
<accession>A0A1F8GUE1</accession>
<name>A0A1F8GUE1_9BACT</name>
<evidence type="ECO:0000313" key="2">
    <source>
        <dbReference type="Proteomes" id="UP000179047"/>
    </source>
</evidence>